<comment type="similarity">
    <text evidence="6">Belongs to the Ccs1/CcsB family.</text>
</comment>
<dbReference type="GO" id="GO:0009535">
    <property type="term" value="C:chloroplast thylakoid membrane"/>
    <property type="evidence" value="ECO:0007669"/>
    <property type="project" value="UniProtKB-SubCell"/>
</dbReference>
<protein>
    <recommendedName>
        <fullName evidence="6">Cytochrome c biogenesis protein Ccs1</fullName>
    </recommendedName>
</protein>
<dbReference type="AlphaFoldDB" id="A0A1Z1MC56"/>
<feature type="transmembrane region" description="Helical" evidence="7">
    <location>
        <begin position="371"/>
        <end position="390"/>
    </location>
</feature>
<feature type="domain" description="ResB-like" evidence="8">
    <location>
        <begin position="356"/>
        <end position="418"/>
    </location>
</feature>
<feature type="transmembrane region" description="Helical" evidence="7">
    <location>
        <begin position="72"/>
        <end position="94"/>
    </location>
</feature>
<evidence type="ECO:0000256" key="4">
    <source>
        <dbReference type="ARBA" id="ARBA00022989"/>
    </source>
</evidence>
<organism evidence="9">
    <name type="scientific">Polysiphonia urceolata</name>
    <name type="common">Red alga</name>
    <name type="synonym">Conferva urceolata</name>
    <dbReference type="NCBI Taxonomy" id="173545"/>
    <lineage>
        <taxon>Eukaryota</taxon>
        <taxon>Rhodophyta</taxon>
        <taxon>Florideophyceae</taxon>
        <taxon>Rhodymeniophycidae</taxon>
        <taxon>Ceramiales</taxon>
        <taxon>Rhodomelaceae</taxon>
        <taxon>Polysiphonioideae</taxon>
        <taxon>Polysiphonia</taxon>
    </lineage>
</organism>
<evidence type="ECO:0000259" key="8">
    <source>
        <dbReference type="Pfam" id="PF05140"/>
    </source>
</evidence>
<keyword evidence="9" id="KW-0150">Chloroplast</keyword>
<feature type="transmembrane region" description="Helical" evidence="7">
    <location>
        <begin position="20"/>
        <end position="40"/>
    </location>
</feature>
<accession>A0A1Z1MC56</accession>
<comment type="subcellular location">
    <subcellularLocation>
        <location evidence="1">Membrane</location>
        <topology evidence="1">Multi-pass membrane protein</topology>
    </subcellularLocation>
    <subcellularLocation>
        <location evidence="6">Plastid</location>
        <location evidence="6">Chloroplast thylakoid membrane</location>
        <topology evidence="6">Multi-pass membrane protein</topology>
    </subcellularLocation>
</comment>
<reference evidence="9" key="1">
    <citation type="journal article" date="2017" name="J. Phycol.">
        <title>Analysis of chloroplast genomes and a supermatrix inform reclassification of the Rhodomelaceae (Rhodophyta).</title>
        <authorList>
            <person name="Diaz-Tapia P."/>
            <person name="Maggs C.A."/>
            <person name="West J.A."/>
            <person name="Verbruggen H."/>
        </authorList>
    </citation>
    <scope>NUCLEOTIDE SEQUENCE</scope>
    <source>
        <strain evidence="9">PD550</strain>
    </source>
</reference>
<gene>
    <name evidence="6 9" type="primary">ccs1</name>
</gene>
<evidence type="ECO:0000256" key="6">
    <source>
        <dbReference type="HAMAP-Rule" id="MF_01392"/>
    </source>
</evidence>
<evidence type="ECO:0000256" key="5">
    <source>
        <dbReference type="ARBA" id="ARBA00023136"/>
    </source>
</evidence>
<dbReference type="HAMAP" id="MF_01392">
    <property type="entry name" value="CytC_Ccs1"/>
    <property type="match status" value="1"/>
</dbReference>
<feature type="domain" description="ResB-like" evidence="8">
    <location>
        <begin position="21"/>
        <end position="279"/>
    </location>
</feature>
<dbReference type="PANTHER" id="PTHR31566:SF0">
    <property type="entry name" value="CYTOCHROME C BIOGENESIS PROTEIN CCS1, CHLOROPLASTIC"/>
    <property type="match status" value="1"/>
</dbReference>
<dbReference type="InterPro" id="IPR007816">
    <property type="entry name" value="ResB-like_domain"/>
</dbReference>
<keyword evidence="4 6" id="KW-1133">Transmembrane helix</keyword>
<dbReference type="EMBL" id="MF101428">
    <property type="protein sequence ID" value="ARW63452.1"/>
    <property type="molecule type" value="Genomic_DNA"/>
</dbReference>
<geneLocation type="chloroplast" evidence="9"/>
<proteinExistence type="inferred from homology"/>
<keyword evidence="6" id="KW-0793">Thylakoid</keyword>
<comment type="function">
    <text evidence="6">Required during biogenesis of c-type cytochromes (cytochrome c6 and cytochrome f) at the step of heme attachment.</text>
</comment>
<dbReference type="RefSeq" id="YP_009394890.1">
    <property type="nucleotide sequence ID" value="NC_035275.1"/>
</dbReference>
<name>A0A1Z1MC56_POLUR</name>
<evidence type="ECO:0000256" key="1">
    <source>
        <dbReference type="ARBA" id="ARBA00004141"/>
    </source>
</evidence>
<evidence type="ECO:0000256" key="7">
    <source>
        <dbReference type="SAM" id="Phobius"/>
    </source>
</evidence>
<evidence type="ECO:0000256" key="3">
    <source>
        <dbReference type="ARBA" id="ARBA00022748"/>
    </source>
</evidence>
<keyword evidence="5 6" id="KW-0472">Membrane</keyword>
<evidence type="ECO:0000313" key="9">
    <source>
        <dbReference type="EMBL" id="ARW63452.1"/>
    </source>
</evidence>
<dbReference type="InterPro" id="IPR023494">
    <property type="entry name" value="Cyt_c_bgen_Ccs1/CcsB/ResB"/>
</dbReference>
<keyword evidence="9" id="KW-0934">Plastid</keyword>
<keyword evidence="2 6" id="KW-0812">Transmembrane</keyword>
<comment type="subunit">
    <text evidence="6">May interact with CcsA.</text>
</comment>
<dbReference type="PANTHER" id="PTHR31566">
    <property type="entry name" value="CYTOCHROME C BIOGENESIS PROTEIN CCS1, CHLOROPLASTIC"/>
    <property type="match status" value="1"/>
</dbReference>
<feature type="transmembrane region" description="Helical" evidence="7">
    <location>
        <begin position="156"/>
        <end position="181"/>
    </location>
</feature>
<sequence length="445" mass="51745">MNNFIVKNFLWKFIKRLANLNLSLSILSLIALFCILGSIIEQEQVSSYYLLNYSNYSIFILSFGLDHVFSTWWFIVILFIFILSLLSCTFFTQLPTLKNARRWKFMYNKKNSNSSSYVFSNYPKLNYSFTNIIYSLIRLNFFVFSRSSSIYSYKGLYGRIAPIFVHFSIVTILVGSVYSFLSSFMVQELVPRGELFHIKNTVHAGLSSRLPSNLLFHIDDFYINYNANNSIKQFFSLISVSRNNEKIINSKLVFVNKPLRLNQISMYQTDWQVDAIRLSFGKDYSIQKQLIKTNLNNNNCWVAGVVIENKKQIFFVLRSLENRVLICDSNGLILSEVSFGQQIYINEIPVIIQDIITSTGIQIKSDPGISFVYLGFFIMILSTFISYISYSQVWINTSINHINFFGSTNRAILLFEQETLSLQKIYFSYISLKDFSTNKVNFILR</sequence>
<dbReference type="Pfam" id="PF05140">
    <property type="entry name" value="ResB"/>
    <property type="match status" value="2"/>
</dbReference>
<evidence type="ECO:0000256" key="2">
    <source>
        <dbReference type="ARBA" id="ARBA00022692"/>
    </source>
</evidence>
<dbReference type="GeneID" id="33356827"/>
<dbReference type="GO" id="GO:0017004">
    <property type="term" value="P:cytochrome complex assembly"/>
    <property type="evidence" value="ECO:0007669"/>
    <property type="project" value="UniProtKB-UniRule"/>
</dbReference>
<keyword evidence="3 6" id="KW-0201">Cytochrome c-type biogenesis</keyword>